<accession>C6CER0</accession>
<dbReference type="AlphaFoldDB" id="C6CER0"/>
<dbReference type="InterPro" id="IPR043176">
    <property type="entry name" value="NlpE_N_sf"/>
</dbReference>
<dbReference type="KEGG" id="dze:Dd1591_3143"/>
<dbReference type="STRING" id="561229.Dd1591_3143"/>
<dbReference type="HOGENOM" id="CLU_1347115_0_0_6"/>
<dbReference type="InterPro" id="IPR007298">
    <property type="entry name" value="Cu-R_lipoprotein_NlpE"/>
</dbReference>
<evidence type="ECO:0000313" key="1">
    <source>
        <dbReference type="EMBL" id="ACT07965.1"/>
    </source>
</evidence>
<dbReference type="GeneID" id="45081200"/>
<dbReference type="OrthoDB" id="5348860at2"/>
<name>C6CER0_DICC1</name>
<evidence type="ECO:0000313" key="2">
    <source>
        <dbReference type="Proteomes" id="UP000002735"/>
    </source>
</evidence>
<proteinExistence type="predicted"/>
<protein>
    <recommendedName>
        <fullName evidence="3">Copper resistance lipoprotein NlpE</fullName>
    </recommendedName>
</protein>
<reference evidence="1 2" key="1">
    <citation type="submission" date="2009-06" db="EMBL/GenBank/DDBJ databases">
        <title>Complete sequence of Dickeya zeae Ech1591.</title>
        <authorList>
            <consortium name="US DOE Joint Genome Institute"/>
            <person name="Lucas S."/>
            <person name="Copeland A."/>
            <person name="Lapidus A."/>
            <person name="Glavina del Rio T."/>
            <person name="Tice H."/>
            <person name="Bruce D."/>
            <person name="Goodwin L."/>
            <person name="Pitluck S."/>
            <person name="Chertkov O."/>
            <person name="Brettin T."/>
            <person name="Detter J.C."/>
            <person name="Han C."/>
            <person name="Larimer F."/>
            <person name="Land M."/>
            <person name="Hauser L."/>
            <person name="Kyrpides N."/>
            <person name="Ovchinnikova G."/>
            <person name="Balakrishnan V."/>
            <person name="Glasner J."/>
            <person name="Perna N.T."/>
        </authorList>
    </citation>
    <scope>NUCLEOTIDE SEQUENCE [LARGE SCALE GENOMIC DNA]</scope>
    <source>
        <strain evidence="1 2">Ech1591</strain>
    </source>
</reference>
<evidence type="ECO:0008006" key="3">
    <source>
        <dbReference type="Google" id="ProtNLM"/>
    </source>
</evidence>
<gene>
    <name evidence="1" type="ordered locus">Dd1591_3143</name>
</gene>
<dbReference type="eggNOG" id="COG3015">
    <property type="taxonomic scope" value="Bacteria"/>
</dbReference>
<dbReference type="PROSITE" id="PS51257">
    <property type="entry name" value="PROKAR_LIPOPROTEIN"/>
    <property type="match status" value="1"/>
</dbReference>
<organism evidence="1 2">
    <name type="scientific">Dickeya chrysanthemi (strain Ech1591)</name>
    <name type="common">Dickeya zeae (strain Ech1591)</name>
    <dbReference type="NCBI Taxonomy" id="561229"/>
    <lineage>
        <taxon>Bacteria</taxon>
        <taxon>Pseudomonadati</taxon>
        <taxon>Pseudomonadota</taxon>
        <taxon>Gammaproteobacteria</taxon>
        <taxon>Enterobacterales</taxon>
        <taxon>Pectobacteriaceae</taxon>
        <taxon>Dickeya</taxon>
    </lineage>
</organism>
<dbReference type="Gene3D" id="2.40.128.300">
    <property type="match status" value="1"/>
</dbReference>
<dbReference type="RefSeq" id="WP_012770815.1">
    <property type="nucleotide sequence ID" value="NC_012912.1"/>
</dbReference>
<dbReference type="Pfam" id="PF04170">
    <property type="entry name" value="NlpE"/>
    <property type="match status" value="1"/>
</dbReference>
<dbReference type="Proteomes" id="UP000002735">
    <property type="component" value="Chromosome"/>
</dbReference>
<dbReference type="EMBL" id="CP001655">
    <property type="protein sequence ID" value="ACT07965.1"/>
    <property type="molecule type" value="Genomic_DNA"/>
</dbReference>
<sequence precursor="true">MKKLATGVMLVVLLSGLMGCHSRSQVQDESLRPMAQYYRGKLPCGACGDMDTSLFLSTDGSFVMQESYSSGAEGKTTVAESGRWSRTAERLVLTDSHGEKRYFRPLNNDLEALSDDGQPMAAARYRLLAVDKPGNSGTAPACLSWLSEHGKRALSTATERETVQPDGYVFSITATPGGAAIRVSYYSHSRVIVYPVSPSRVAG</sequence>